<keyword evidence="4 5" id="KW-0408">Iron</keyword>
<dbReference type="Pfam" id="PF03171">
    <property type="entry name" value="2OG-FeII_Oxy"/>
    <property type="match status" value="1"/>
</dbReference>
<organism evidence="7 8">
    <name type="scientific">Coniophora puteana (strain RWD-64-598)</name>
    <name type="common">Brown rot fungus</name>
    <dbReference type="NCBI Taxonomy" id="741705"/>
    <lineage>
        <taxon>Eukaryota</taxon>
        <taxon>Fungi</taxon>
        <taxon>Dikarya</taxon>
        <taxon>Basidiomycota</taxon>
        <taxon>Agaricomycotina</taxon>
        <taxon>Agaricomycetes</taxon>
        <taxon>Agaricomycetidae</taxon>
        <taxon>Boletales</taxon>
        <taxon>Coniophorineae</taxon>
        <taxon>Coniophoraceae</taxon>
        <taxon>Coniophora</taxon>
    </lineage>
</organism>
<dbReference type="InterPro" id="IPR005123">
    <property type="entry name" value="Oxoglu/Fe-dep_dioxygenase_dom"/>
</dbReference>
<dbReference type="PANTHER" id="PTHR10209:SF881">
    <property type="entry name" value="FI07970P-RELATED"/>
    <property type="match status" value="1"/>
</dbReference>
<dbReference type="EMBL" id="JH711589">
    <property type="protein sequence ID" value="EIW75300.1"/>
    <property type="molecule type" value="Genomic_DNA"/>
</dbReference>
<feature type="domain" description="Fe2OG dioxygenase" evidence="6">
    <location>
        <begin position="182"/>
        <end position="283"/>
    </location>
</feature>
<evidence type="ECO:0000256" key="5">
    <source>
        <dbReference type="RuleBase" id="RU003682"/>
    </source>
</evidence>
<protein>
    <submittedName>
        <fullName evidence="7">Clavaminate synthase-like protein</fullName>
    </submittedName>
</protein>
<dbReference type="KEGG" id="cput:CONPUDRAFT_132219"/>
<dbReference type="Gene3D" id="2.60.120.330">
    <property type="entry name" value="B-lactam Antibiotic, Isopenicillin N Synthase, Chain"/>
    <property type="match status" value="1"/>
</dbReference>
<dbReference type="RefSeq" id="XP_007774704.1">
    <property type="nucleotide sequence ID" value="XM_007776514.1"/>
</dbReference>
<evidence type="ECO:0000256" key="1">
    <source>
        <dbReference type="ARBA" id="ARBA00008056"/>
    </source>
</evidence>
<comment type="caution">
    <text evidence="7">The sequence shown here is derived from an EMBL/GenBank/DDBJ whole genome shotgun (WGS) entry which is preliminary data.</text>
</comment>
<name>A0A5M3M934_CONPW</name>
<dbReference type="PRINTS" id="PR00682">
    <property type="entry name" value="IPNSYNTHASE"/>
</dbReference>
<keyword evidence="8" id="KW-1185">Reference proteome</keyword>
<dbReference type="Proteomes" id="UP000053558">
    <property type="component" value="Unassembled WGS sequence"/>
</dbReference>
<evidence type="ECO:0000313" key="7">
    <source>
        <dbReference type="EMBL" id="EIW75300.1"/>
    </source>
</evidence>
<comment type="similarity">
    <text evidence="1 5">Belongs to the iron/ascorbate-dependent oxidoreductase family.</text>
</comment>
<evidence type="ECO:0000313" key="8">
    <source>
        <dbReference type="Proteomes" id="UP000053558"/>
    </source>
</evidence>
<dbReference type="SUPFAM" id="SSF51197">
    <property type="entry name" value="Clavaminate synthase-like"/>
    <property type="match status" value="1"/>
</dbReference>
<reference evidence="8" key="1">
    <citation type="journal article" date="2012" name="Science">
        <title>The Paleozoic origin of enzymatic lignin decomposition reconstructed from 31 fungal genomes.</title>
        <authorList>
            <person name="Floudas D."/>
            <person name="Binder M."/>
            <person name="Riley R."/>
            <person name="Barry K."/>
            <person name="Blanchette R.A."/>
            <person name="Henrissat B."/>
            <person name="Martinez A.T."/>
            <person name="Otillar R."/>
            <person name="Spatafora J.W."/>
            <person name="Yadav J.S."/>
            <person name="Aerts A."/>
            <person name="Benoit I."/>
            <person name="Boyd A."/>
            <person name="Carlson A."/>
            <person name="Copeland A."/>
            <person name="Coutinho P.M."/>
            <person name="de Vries R.P."/>
            <person name="Ferreira P."/>
            <person name="Findley K."/>
            <person name="Foster B."/>
            <person name="Gaskell J."/>
            <person name="Glotzer D."/>
            <person name="Gorecki P."/>
            <person name="Heitman J."/>
            <person name="Hesse C."/>
            <person name="Hori C."/>
            <person name="Igarashi K."/>
            <person name="Jurgens J.A."/>
            <person name="Kallen N."/>
            <person name="Kersten P."/>
            <person name="Kohler A."/>
            <person name="Kuees U."/>
            <person name="Kumar T.K.A."/>
            <person name="Kuo A."/>
            <person name="LaButti K."/>
            <person name="Larrondo L.F."/>
            <person name="Lindquist E."/>
            <person name="Ling A."/>
            <person name="Lombard V."/>
            <person name="Lucas S."/>
            <person name="Lundell T."/>
            <person name="Martin R."/>
            <person name="McLaughlin D.J."/>
            <person name="Morgenstern I."/>
            <person name="Morin E."/>
            <person name="Murat C."/>
            <person name="Nagy L.G."/>
            <person name="Nolan M."/>
            <person name="Ohm R.A."/>
            <person name="Patyshakuliyeva A."/>
            <person name="Rokas A."/>
            <person name="Ruiz-Duenas F.J."/>
            <person name="Sabat G."/>
            <person name="Salamov A."/>
            <person name="Samejima M."/>
            <person name="Schmutz J."/>
            <person name="Slot J.C."/>
            <person name="St John F."/>
            <person name="Stenlid J."/>
            <person name="Sun H."/>
            <person name="Sun S."/>
            <person name="Syed K."/>
            <person name="Tsang A."/>
            <person name="Wiebenga A."/>
            <person name="Young D."/>
            <person name="Pisabarro A."/>
            <person name="Eastwood D.C."/>
            <person name="Martin F."/>
            <person name="Cullen D."/>
            <person name="Grigoriev I.V."/>
            <person name="Hibbett D.S."/>
        </authorList>
    </citation>
    <scope>NUCLEOTIDE SEQUENCE [LARGE SCALE GENOMIC DNA]</scope>
    <source>
        <strain evidence="8">RWD-64-598 SS2</strain>
    </source>
</reference>
<evidence type="ECO:0000256" key="4">
    <source>
        <dbReference type="ARBA" id="ARBA00023004"/>
    </source>
</evidence>
<keyword evidence="3 5" id="KW-0560">Oxidoreductase</keyword>
<gene>
    <name evidence="7" type="ORF">CONPUDRAFT_132219</name>
</gene>
<dbReference type="GO" id="GO:0016491">
    <property type="term" value="F:oxidoreductase activity"/>
    <property type="evidence" value="ECO:0007669"/>
    <property type="project" value="UniProtKB-KW"/>
</dbReference>
<dbReference type="OrthoDB" id="288590at2759"/>
<sequence length="337" mass="36573">MATTFSALPIVDLSPLSKGPKLSVEDRNKLAGELHEVFKTVGFAYLVNPPLSFSHDDVFGTAKEFFGMPEEEKMCVAKKTFRPANSNTYRGYFPAQLGDDNLKEGFEVGPTPTPTSARPPLSPFNFTEPNLFPPPDYFPASSRARCEQLHTELQSLGSALLSLLAHALDSPAFDPDMLLQGSASTLRLLHYPSPPASSTQELSCTPHTDSGLLTLLHQDSTGGLEVLNAAGEWIPAPYVPGSLVVNIGDLMAQLSGGTYVATRHRVRVTRGKSRYSVPFFCEPGVDAVVPSPDGVVRYEEFVLGKMKTWVEFQDLPDDNAEKETWKAEAANLVSAAA</sequence>
<evidence type="ECO:0000256" key="3">
    <source>
        <dbReference type="ARBA" id="ARBA00023002"/>
    </source>
</evidence>
<accession>A0A5M3M934</accession>
<dbReference type="OMA" id="KMKTWVE"/>
<evidence type="ECO:0000259" key="6">
    <source>
        <dbReference type="PROSITE" id="PS51471"/>
    </source>
</evidence>
<dbReference type="GeneID" id="19200400"/>
<dbReference type="GO" id="GO:0046872">
    <property type="term" value="F:metal ion binding"/>
    <property type="evidence" value="ECO:0007669"/>
    <property type="project" value="UniProtKB-KW"/>
</dbReference>
<dbReference type="InterPro" id="IPR027443">
    <property type="entry name" value="IPNS-like_sf"/>
</dbReference>
<proteinExistence type="inferred from homology"/>
<dbReference type="InterPro" id="IPR044861">
    <property type="entry name" value="IPNS-like_FE2OG_OXY"/>
</dbReference>
<dbReference type="PANTHER" id="PTHR10209">
    <property type="entry name" value="OXIDOREDUCTASE, 2OG-FE II OXYGENASE FAMILY PROTEIN"/>
    <property type="match status" value="1"/>
</dbReference>
<dbReference type="Pfam" id="PF14226">
    <property type="entry name" value="DIOX_N"/>
    <property type="match status" value="1"/>
</dbReference>
<dbReference type="AlphaFoldDB" id="A0A5M3M934"/>
<dbReference type="PROSITE" id="PS51471">
    <property type="entry name" value="FE2OG_OXY"/>
    <property type="match status" value="1"/>
</dbReference>
<keyword evidence="2 5" id="KW-0479">Metal-binding</keyword>
<evidence type="ECO:0000256" key="2">
    <source>
        <dbReference type="ARBA" id="ARBA00022723"/>
    </source>
</evidence>
<dbReference type="InterPro" id="IPR026992">
    <property type="entry name" value="DIOX_N"/>
</dbReference>